<organism evidence="12 13">
    <name type="scientific">Candidatus Ishikawaella capsulata Mpkobe</name>
    <dbReference type="NCBI Taxonomy" id="476281"/>
    <lineage>
        <taxon>Bacteria</taxon>
        <taxon>Pseudomonadati</taxon>
        <taxon>Pseudomonadota</taxon>
        <taxon>Gammaproteobacteria</taxon>
        <taxon>Enterobacterales</taxon>
        <taxon>Enterobacteriaceae</taxon>
        <taxon>Candidatus Ishikawella</taxon>
    </lineage>
</organism>
<sequence>MKAWQDEFIKYIIDKGILQFGNFTLKSNRQSPYFFNAGLFNSGAILAKLGYFYAKALLDFQIDCDLLFGVAYKGIPLVATTVISLSNDYKYDIPYCFNRKEIKSHGEGGIIVGSLLQGRVILLDDVITSGSSIHESVDLIKSKGAELVGVLIALDRQEYGNDNNMSAVKEIQNKYKCKVNSLINLSDIISYIEQKPEMLTHLKKLREYKKIFGI</sequence>
<dbReference type="GO" id="GO:0004588">
    <property type="term" value="F:orotate phosphoribosyltransferase activity"/>
    <property type="evidence" value="ECO:0007669"/>
    <property type="project" value="UniProtKB-UniRule"/>
</dbReference>
<dbReference type="Pfam" id="PF00156">
    <property type="entry name" value="Pribosyltran"/>
    <property type="match status" value="1"/>
</dbReference>
<proteinExistence type="inferred from homology"/>
<dbReference type="RefSeq" id="WP_041069932.1">
    <property type="nucleotide sequence ID" value="NZ_AP010872.1"/>
</dbReference>
<dbReference type="KEGG" id="icp:ICMP_652"/>
<dbReference type="InterPro" id="IPR029057">
    <property type="entry name" value="PRTase-like"/>
</dbReference>
<evidence type="ECO:0000256" key="1">
    <source>
        <dbReference type="ARBA" id="ARBA00003769"/>
    </source>
</evidence>
<dbReference type="SUPFAM" id="SSF53271">
    <property type="entry name" value="PRTase-like"/>
    <property type="match status" value="1"/>
</dbReference>
<feature type="transmembrane region" description="Helical" evidence="10">
    <location>
        <begin position="33"/>
        <end position="54"/>
    </location>
</feature>
<feature type="binding site" evidence="9">
    <location>
        <begin position="34"/>
        <end position="35"/>
    </location>
    <ligand>
        <name>orotate</name>
        <dbReference type="ChEBI" id="CHEBI:30839"/>
    </ligand>
</feature>
<feature type="binding site" description="in other chain" evidence="9">
    <location>
        <position position="26"/>
    </location>
    <ligand>
        <name>5-phospho-alpha-D-ribose 1-diphosphate</name>
        <dbReference type="ChEBI" id="CHEBI:58017"/>
        <note>ligand shared between dimeric partners</note>
    </ligand>
</feature>
<dbReference type="FunFam" id="3.40.50.2020:FF:000008">
    <property type="entry name" value="Orotate phosphoribosyltransferase"/>
    <property type="match status" value="1"/>
</dbReference>
<keyword evidence="7 9" id="KW-0808">Transferase</keyword>
<dbReference type="AlphaFoldDB" id="C5WDS4"/>
<feature type="binding site" description="in other chain" evidence="9">
    <location>
        <position position="100"/>
    </location>
    <ligand>
        <name>5-phospho-alpha-D-ribose 1-diphosphate</name>
        <dbReference type="ChEBI" id="CHEBI:58017"/>
        <note>ligand shared between dimeric partners</note>
    </ligand>
</feature>
<comment type="catalytic activity">
    <reaction evidence="9">
        <text>orotidine 5'-phosphate + diphosphate = orotate + 5-phospho-alpha-D-ribose 1-diphosphate</text>
        <dbReference type="Rhea" id="RHEA:10380"/>
        <dbReference type="ChEBI" id="CHEBI:30839"/>
        <dbReference type="ChEBI" id="CHEBI:33019"/>
        <dbReference type="ChEBI" id="CHEBI:57538"/>
        <dbReference type="ChEBI" id="CHEBI:58017"/>
        <dbReference type="EC" id="2.4.2.10"/>
    </reaction>
</comment>
<evidence type="ECO:0000256" key="9">
    <source>
        <dbReference type="HAMAP-Rule" id="MF_01208"/>
    </source>
</evidence>
<dbReference type="NCBIfam" id="TIGR00336">
    <property type="entry name" value="pyrE"/>
    <property type="match status" value="1"/>
</dbReference>
<evidence type="ECO:0000259" key="11">
    <source>
        <dbReference type="Pfam" id="PF00156"/>
    </source>
</evidence>
<keyword evidence="10" id="KW-0812">Transmembrane</keyword>
<dbReference type="PANTHER" id="PTHR46683:SF1">
    <property type="entry name" value="OROTATE PHOSPHORIBOSYLTRANSFERASE 1-RELATED"/>
    <property type="match status" value="1"/>
</dbReference>
<feature type="binding site" description="in other chain" evidence="9">
    <location>
        <begin position="124"/>
        <end position="132"/>
    </location>
    <ligand>
        <name>5-phospho-alpha-D-ribose 1-diphosphate</name>
        <dbReference type="ChEBI" id="CHEBI:58017"/>
        <note>ligand shared between dimeric partners</note>
    </ligand>
</feature>
<evidence type="ECO:0000256" key="10">
    <source>
        <dbReference type="SAM" id="Phobius"/>
    </source>
</evidence>
<comment type="cofactor">
    <cofactor evidence="9">
        <name>Mg(2+)</name>
        <dbReference type="ChEBI" id="CHEBI:18420"/>
    </cofactor>
</comment>
<comment type="similarity">
    <text evidence="3 9">Belongs to the purine/pyrimidine phosphoribosyltransferase family. PyrE subfamily.</text>
</comment>
<dbReference type="EC" id="2.4.2.10" evidence="5 9"/>
<dbReference type="GO" id="GO:0044205">
    <property type="term" value="P:'de novo' UMP biosynthetic process"/>
    <property type="evidence" value="ECO:0007669"/>
    <property type="project" value="UniProtKB-UniRule"/>
</dbReference>
<feature type="binding site" evidence="9">
    <location>
        <position position="128"/>
    </location>
    <ligand>
        <name>orotate</name>
        <dbReference type="ChEBI" id="CHEBI:30839"/>
    </ligand>
</feature>
<keyword evidence="10" id="KW-0472">Membrane</keyword>
<evidence type="ECO:0000256" key="2">
    <source>
        <dbReference type="ARBA" id="ARBA00004889"/>
    </source>
</evidence>
<dbReference type="UniPathway" id="UPA00070">
    <property type="reaction ID" value="UER00119"/>
</dbReference>
<feature type="binding site" evidence="9">
    <location>
        <position position="105"/>
    </location>
    <ligand>
        <name>5-phospho-alpha-D-ribose 1-diphosphate</name>
        <dbReference type="ChEBI" id="CHEBI:58017"/>
        <note>ligand shared between dimeric partners</note>
    </ligand>
</feature>
<name>C5WDS4_9ENTR</name>
<comment type="pathway">
    <text evidence="2 9">Pyrimidine metabolism; UMP biosynthesis via de novo pathway; UMP from orotate: step 1/2.</text>
</comment>
<comment type="subunit">
    <text evidence="4 9">Homodimer.</text>
</comment>
<dbReference type="GO" id="GO:0006207">
    <property type="term" value="P:'de novo' pyrimidine nucleobase biosynthetic process"/>
    <property type="evidence" value="ECO:0007669"/>
    <property type="project" value="TreeGrafter"/>
</dbReference>
<evidence type="ECO:0000313" key="12">
    <source>
        <dbReference type="EMBL" id="BAH83480.1"/>
    </source>
</evidence>
<dbReference type="CDD" id="cd06223">
    <property type="entry name" value="PRTases_typeI"/>
    <property type="match status" value="1"/>
</dbReference>
<evidence type="ECO:0000256" key="6">
    <source>
        <dbReference type="ARBA" id="ARBA00022676"/>
    </source>
</evidence>
<keyword evidence="6 9" id="KW-0328">Glycosyltransferase</keyword>
<keyword evidence="10" id="KW-1133">Transmembrane helix</keyword>
<dbReference type="InterPro" id="IPR004467">
    <property type="entry name" value="Or_phspho_trans_dom"/>
</dbReference>
<evidence type="ECO:0000256" key="4">
    <source>
        <dbReference type="ARBA" id="ARBA00011738"/>
    </source>
</evidence>
<dbReference type="HAMAP" id="MF_01208">
    <property type="entry name" value="PyrE"/>
    <property type="match status" value="1"/>
</dbReference>
<evidence type="ECO:0000313" key="13">
    <source>
        <dbReference type="Proteomes" id="UP000061704"/>
    </source>
</evidence>
<reference evidence="12 13" key="1">
    <citation type="journal article" date="2011" name="Genome Biol. Evol.">
        <title>Reductive evolution of bacterial genome in insect gut environment.</title>
        <authorList>
            <person name="Nikoh N."/>
            <person name="Hosokawa T."/>
            <person name="Ohshima K."/>
            <person name="Hattori M."/>
            <person name="Fukatsu T."/>
        </authorList>
    </citation>
    <scope>NUCLEOTIDE SEQUENCE [LARGE SCALE GENOMIC DNA]</scope>
    <source>
        <strain evidence="12 13">Mpkobe</strain>
    </source>
</reference>
<dbReference type="GO" id="GO:0005737">
    <property type="term" value="C:cytoplasm"/>
    <property type="evidence" value="ECO:0007669"/>
    <property type="project" value="TreeGrafter"/>
</dbReference>
<dbReference type="PANTHER" id="PTHR46683">
    <property type="entry name" value="OROTATE PHOSPHORIBOSYLTRANSFERASE 1-RELATED"/>
    <property type="match status" value="1"/>
</dbReference>
<accession>C5WDS4</accession>
<dbReference type="STRING" id="476281.ICMP_652"/>
<dbReference type="Gene3D" id="3.40.50.2020">
    <property type="match status" value="1"/>
</dbReference>
<keyword evidence="9" id="KW-0460">Magnesium</keyword>
<dbReference type="GO" id="GO:0046132">
    <property type="term" value="P:pyrimidine ribonucleoside biosynthetic process"/>
    <property type="evidence" value="ECO:0007669"/>
    <property type="project" value="TreeGrafter"/>
</dbReference>
<feature type="binding site" evidence="9">
    <location>
        <position position="99"/>
    </location>
    <ligand>
        <name>5-phospho-alpha-D-ribose 1-diphosphate</name>
        <dbReference type="ChEBI" id="CHEBI:58017"/>
        <note>ligand shared between dimeric partners</note>
    </ligand>
</feature>
<dbReference type="InterPro" id="IPR000836">
    <property type="entry name" value="PRTase_dom"/>
</dbReference>
<dbReference type="OrthoDB" id="9779060at2"/>
<feature type="binding site" description="in other chain" evidence="9">
    <location>
        <begin position="72"/>
        <end position="73"/>
    </location>
    <ligand>
        <name>5-phospho-alpha-D-ribose 1-diphosphate</name>
        <dbReference type="ChEBI" id="CHEBI:58017"/>
        <note>ligand shared between dimeric partners</note>
    </ligand>
</feature>
<protein>
    <recommendedName>
        <fullName evidence="5 9">Orotate phosphoribosyltransferase</fullName>
        <shortName evidence="9">OPRT</shortName>
        <shortName evidence="9">OPRTase</shortName>
        <ecNumber evidence="5 9">2.4.2.10</ecNumber>
    </recommendedName>
</protein>
<keyword evidence="8 9" id="KW-0665">Pyrimidine biosynthesis</keyword>
<feature type="domain" description="Phosphoribosyltransferase" evidence="11">
    <location>
        <begin position="43"/>
        <end position="169"/>
    </location>
</feature>
<evidence type="ECO:0000256" key="5">
    <source>
        <dbReference type="ARBA" id="ARBA00011971"/>
    </source>
</evidence>
<dbReference type="Proteomes" id="UP000061704">
    <property type="component" value="Chromosome"/>
</dbReference>
<dbReference type="EMBL" id="AP010872">
    <property type="protein sequence ID" value="BAH83480.1"/>
    <property type="molecule type" value="Genomic_DNA"/>
</dbReference>
<dbReference type="GO" id="GO:0000287">
    <property type="term" value="F:magnesium ion binding"/>
    <property type="evidence" value="ECO:0007669"/>
    <property type="project" value="UniProtKB-UniRule"/>
</dbReference>
<feature type="binding site" evidence="9">
    <location>
        <position position="156"/>
    </location>
    <ligand>
        <name>orotate</name>
        <dbReference type="ChEBI" id="CHEBI:30839"/>
    </ligand>
</feature>
<dbReference type="InterPro" id="IPR023031">
    <property type="entry name" value="OPRT"/>
</dbReference>
<evidence type="ECO:0000256" key="3">
    <source>
        <dbReference type="ARBA" id="ARBA00006340"/>
    </source>
</evidence>
<gene>
    <name evidence="9 12" type="primary">pyrE</name>
    <name evidence="12" type="ORF">ICMP_652</name>
</gene>
<comment type="function">
    <text evidence="1 9">Catalyzes the transfer of a ribosyl phosphate group from 5-phosphoribose 1-diphosphate to orotate, leading to the formation of orotidine monophosphate (OMP).</text>
</comment>
<feature type="binding site" evidence="9">
    <location>
        <position position="103"/>
    </location>
    <ligand>
        <name>5-phospho-alpha-D-ribose 1-diphosphate</name>
        <dbReference type="ChEBI" id="CHEBI:58017"/>
        <note>ligand shared between dimeric partners</note>
    </ligand>
</feature>
<keyword evidence="13" id="KW-1185">Reference proteome</keyword>
<dbReference type="HOGENOM" id="CLU_074878_0_1_6"/>
<evidence type="ECO:0000256" key="7">
    <source>
        <dbReference type="ARBA" id="ARBA00022679"/>
    </source>
</evidence>
<evidence type="ECO:0000256" key="8">
    <source>
        <dbReference type="ARBA" id="ARBA00022975"/>
    </source>
</evidence>